<reference evidence="2" key="1">
    <citation type="journal article" date="2020" name="BMC Genomics">
        <title>Correction to: Identification and distribution of gene clusters required for synthesis of sphingolipid metabolism inhibitors in diverse species of the filamentous fungus Fusarium.</title>
        <authorList>
            <person name="Kim H.S."/>
            <person name="Lohmar J.M."/>
            <person name="Busman M."/>
            <person name="Brown D.W."/>
            <person name="Naumann T.A."/>
            <person name="Divon H.H."/>
            <person name="Lysoe E."/>
            <person name="Uhlig S."/>
            <person name="Proctor R.H."/>
        </authorList>
    </citation>
    <scope>NUCLEOTIDE SEQUENCE</scope>
    <source>
        <strain evidence="2">NRRL 45417</strain>
    </source>
</reference>
<comment type="caution">
    <text evidence="2">The sequence shown here is derived from an EMBL/GenBank/DDBJ whole genome shotgun (WGS) entry which is preliminary data.</text>
</comment>
<dbReference type="AlphaFoldDB" id="A0A8H4SY46"/>
<dbReference type="OrthoDB" id="5106256at2759"/>
<evidence type="ECO:0000256" key="1">
    <source>
        <dbReference type="SAM" id="MobiDB-lite"/>
    </source>
</evidence>
<organism evidence="2 3">
    <name type="scientific">Fusarium gaditjirri</name>
    <dbReference type="NCBI Taxonomy" id="282569"/>
    <lineage>
        <taxon>Eukaryota</taxon>
        <taxon>Fungi</taxon>
        <taxon>Dikarya</taxon>
        <taxon>Ascomycota</taxon>
        <taxon>Pezizomycotina</taxon>
        <taxon>Sordariomycetes</taxon>
        <taxon>Hypocreomycetidae</taxon>
        <taxon>Hypocreales</taxon>
        <taxon>Nectriaceae</taxon>
        <taxon>Fusarium</taxon>
        <taxon>Fusarium nisikadoi species complex</taxon>
    </lineage>
</organism>
<keyword evidence="3" id="KW-1185">Reference proteome</keyword>
<dbReference type="Proteomes" id="UP000604273">
    <property type="component" value="Unassembled WGS sequence"/>
</dbReference>
<protein>
    <submittedName>
        <fullName evidence="2">Uncharacterized protein</fullName>
    </submittedName>
</protein>
<dbReference type="EMBL" id="JABFAI010000278">
    <property type="protein sequence ID" value="KAF4947775.1"/>
    <property type="molecule type" value="Genomic_DNA"/>
</dbReference>
<feature type="region of interest" description="Disordered" evidence="1">
    <location>
        <begin position="280"/>
        <end position="311"/>
    </location>
</feature>
<proteinExistence type="predicted"/>
<evidence type="ECO:0000313" key="3">
    <source>
        <dbReference type="Proteomes" id="UP000604273"/>
    </source>
</evidence>
<reference evidence="2" key="2">
    <citation type="submission" date="2020-05" db="EMBL/GenBank/DDBJ databases">
        <authorList>
            <person name="Kim H.-S."/>
            <person name="Proctor R.H."/>
            <person name="Brown D.W."/>
        </authorList>
    </citation>
    <scope>NUCLEOTIDE SEQUENCE</scope>
    <source>
        <strain evidence="2">NRRL 45417</strain>
    </source>
</reference>
<evidence type="ECO:0000313" key="2">
    <source>
        <dbReference type="EMBL" id="KAF4947775.1"/>
    </source>
</evidence>
<accession>A0A8H4SY46</accession>
<sequence>MSAPPTPPKMDPQVDALVRSINEGTVDIHGIGVDVYTYFPLAHIFPSHIHQLHQAIVDDIFHSAGIQRHEAQGCFHYIVQQIKGSRLFRCSTLEHYGGISFLRRKSSTVMRLQAQTEKIICPPAHVMGCIIAAIVYRKLQPANEGFFRKNEGLVKVKECAFSIELDENCEKPVADLRKLDGKERWVVTTRMPEMNRYEAILRNTLCPNAQSSSTGVPKTEPSDSPLPSVELNKTTNKPIYLSDDNEEMEDNVITLRDYTRQMKILGKRLATPDRAIAKRARREIMKKPEQDAGEVGPPKESFDSYPHFKQV</sequence>
<feature type="region of interest" description="Disordered" evidence="1">
    <location>
        <begin position="208"/>
        <end position="243"/>
    </location>
</feature>
<name>A0A8H4SY46_9HYPO</name>
<gene>
    <name evidence="2" type="ORF">FGADI_10169</name>
</gene>